<accession>A0A239SZC5</accession>
<evidence type="ECO:0000313" key="2">
    <source>
        <dbReference type="Proteomes" id="UP000215185"/>
    </source>
</evidence>
<reference evidence="1 2" key="1">
    <citation type="submission" date="2017-06" db="EMBL/GenBank/DDBJ databases">
        <authorList>
            <consortium name="Pathogen Informatics"/>
        </authorList>
    </citation>
    <scope>NUCLEOTIDE SEQUENCE [LARGE SCALE GENOMIC DNA]</scope>
    <source>
        <strain evidence="1 2">NCTC13788</strain>
    </source>
</reference>
<sequence length="67" mass="7360">MTNKANDILVDYEGLLGQLADLQGTLDLVGTGFGNATDMAIINTVRYALKDLKAEHESLSKKHREEI</sequence>
<evidence type="ECO:0000313" key="1">
    <source>
        <dbReference type="EMBL" id="SNU90589.1"/>
    </source>
</evidence>
<dbReference type="KEGG" id="smen:SAMEA4412692_1921"/>
<dbReference type="STRING" id="1123308.GCA_000380085_01465"/>
<protein>
    <submittedName>
        <fullName evidence="1">Uncharacterized protein</fullName>
    </submittedName>
</protein>
<organism evidence="1 2">
    <name type="scientific">Streptococcus merionis</name>
    <dbReference type="NCBI Taxonomy" id="400065"/>
    <lineage>
        <taxon>Bacteria</taxon>
        <taxon>Bacillati</taxon>
        <taxon>Bacillota</taxon>
        <taxon>Bacilli</taxon>
        <taxon>Lactobacillales</taxon>
        <taxon>Streptococcaceae</taxon>
        <taxon>Streptococcus</taxon>
    </lineage>
</organism>
<dbReference type="AlphaFoldDB" id="A0A239SZC5"/>
<dbReference type="Proteomes" id="UP000215185">
    <property type="component" value="Chromosome 1"/>
</dbReference>
<dbReference type="EMBL" id="LT906439">
    <property type="protein sequence ID" value="SNU90589.1"/>
    <property type="molecule type" value="Genomic_DNA"/>
</dbReference>
<name>A0A239SZC5_9STRE</name>
<keyword evidence="2" id="KW-1185">Reference proteome</keyword>
<dbReference type="OrthoDB" id="2230122at2"/>
<proteinExistence type="predicted"/>
<dbReference type="RefSeq" id="WP_018374008.1">
    <property type="nucleotide sequence ID" value="NZ_LT906439.1"/>
</dbReference>
<gene>
    <name evidence="1" type="ORF">SAMEA4412692_01921</name>
</gene>